<dbReference type="RefSeq" id="WP_009367077.1">
    <property type="nucleotide sequence ID" value="NZ_FOTC01000003.1"/>
</dbReference>
<dbReference type="Pfam" id="PF24442">
    <property type="entry name" value="DUF7561"/>
    <property type="match status" value="1"/>
</dbReference>
<reference evidence="2" key="1">
    <citation type="submission" date="2016-10" db="EMBL/GenBank/DDBJ databases">
        <authorList>
            <person name="Varghese N."/>
            <person name="Submissions S."/>
        </authorList>
    </citation>
    <scope>NUCLEOTIDE SEQUENCE [LARGE SCALE GENOMIC DNA]</scope>
    <source>
        <strain evidence="2">CGMCC 1.7738</strain>
    </source>
</reference>
<dbReference type="STRING" id="553466.SAMN04487950_3290"/>
<dbReference type="InterPro" id="IPR055983">
    <property type="entry name" value="DUF7561"/>
</dbReference>
<accession>A0A1I4GIZ2</accession>
<name>A0A1I4GIZ2_9EURY</name>
<keyword evidence="2" id="KW-1185">Reference proteome</keyword>
<dbReference type="Proteomes" id="UP000199607">
    <property type="component" value="Unassembled WGS sequence"/>
</dbReference>
<gene>
    <name evidence="1" type="ORF">SAMN04487950_3290</name>
</gene>
<evidence type="ECO:0008006" key="3">
    <source>
        <dbReference type="Google" id="ProtNLM"/>
    </source>
</evidence>
<organism evidence="1 2">
    <name type="scientific">Halogranum rubrum</name>
    <dbReference type="NCBI Taxonomy" id="553466"/>
    <lineage>
        <taxon>Archaea</taxon>
        <taxon>Methanobacteriati</taxon>
        <taxon>Methanobacteriota</taxon>
        <taxon>Stenosarchaea group</taxon>
        <taxon>Halobacteria</taxon>
        <taxon>Halobacteriales</taxon>
        <taxon>Haloferacaceae</taxon>
    </lineage>
</organism>
<evidence type="ECO:0000313" key="2">
    <source>
        <dbReference type="Proteomes" id="UP000199607"/>
    </source>
</evidence>
<dbReference type="AlphaFoldDB" id="A0A1I4GIZ2"/>
<evidence type="ECO:0000313" key="1">
    <source>
        <dbReference type="EMBL" id="SFL29141.1"/>
    </source>
</evidence>
<proteinExistence type="predicted"/>
<dbReference type="EMBL" id="FOTC01000003">
    <property type="protein sequence ID" value="SFL29141.1"/>
    <property type="molecule type" value="Genomic_DNA"/>
</dbReference>
<protein>
    <recommendedName>
        <fullName evidence="3">Small CPxCG-related zinc finger protein</fullName>
    </recommendedName>
</protein>
<sequence length="67" mass="7207">MTSEPCDACGKAVRIAGGIGDFWSFANESTGGIELELVDGSEYFLCFDCIERLPDDREVTAEDVAAL</sequence>